<dbReference type="Proteomes" id="UP000287866">
    <property type="component" value="Unassembled WGS sequence"/>
</dbReference>
<evidence type="ECO:0000313" key="2">
    <source>
        <dbReference type="EMBL" id="NHA69278.1"/>
    </source>
</evidence>
<dbReference type="AlphaFoldDB" id="A0A8T6R4D2"/>
<dbReference type="PANTHER" id="PTHR47197:SF3">
    <property type="entry name" value="DIHYDRO-HEME D1 DEHYDROGENASE"/>
    <property type="match status" value="1"/>
</dbReference>
<comment type="caution">
    <text evidence="2">The sequence shown here is derived from an EMBL/GenBank/DDBJ whole genome shotgun (WGS) entry which is preliminary data.</text>
</comment>
<sequence length="344" mass="35093">MTLPRPSRPGRRAAVAGALAGLGLAACSGGGPGGSGASSAPPERTGAEPADAPTPSVEPAGRVADVGYAPEGLVRDPATGLLALGVRRPDRLLVLDPRTLAVRRSVPVPGSVRHLGLATGGGTVLVPNEGDDTLLEVDVRTGATRSTAVGHVPHDAAGAADGDLLVADEFSGSLSVVREGRVVHTFDDLAQPGGVVAVGRFAVVVDVRDWTLTSYDLDTLRRVARVPAGDGPTHAVLAAPGRVAVADTRGGRLLVFDVDPLRQVAALDLGDSPYGLAADPDAATVWVTRTAANEVVGVDVGGDTPRVLDRYPTVRQPNTVAVAPGSRVLWVASRTDGVLQRIAR</sequence>
<dbReference type="EMBL" id="SAYU02000053">
    <property type="protein sequence ID" value="NHA69278.1"/>
    <property type="molecule type" value="Genomic_DNA"/>
</dbReference>
<dbReference type="PANTHER" id="PTHR47197">
    <property type="entry name" value="PROTEIN NIRF"/>
    <property type="match status" value="1"/>
</dbReference>
<organism evidence="2 3">
    <name type="scientific">Phycicoccus flavus</name>
    <dbReference type="NCBI Taxonomy" id="2502783"/>
    <lineage>
        <taxon>Bacteria</taxon>
        <taxon>Bacillati</taxon>
        <taxon>Actinomycetota</taxon>
        <taxon>Actinomycetes</taxon>
        <taxon>Micrococcales</taxon>
        <taxon>Intrasporangiaceae</taxon>
        <taxon>Phycicoccus</taxon>
    </lineage>
</organism>
<gene>
    <name evidence="2" type="ORF">EPD83_014635</name>
</gene>
<dbReference type="PROSITE" id="PS51318">
    <property type="entry name" value="TAT"/>
    <property type="match status" value="1"/>
</dbReference>
<dbReference type="RefSeq" id="WP_165566767.1">
    <property type="nucleotide sequence ID" value="NZ_SAYU02000053.1"/>
</dbReference>
<evidence type="ECO:0000313" key="3">
    <source>
        <dbReference type="Proteomes" id="UP000287866"/>
    </source>
</evidence>
<dbReference type="InterPro" id="IPR051200">
    <property type="entry name" value="Host-pathogen_enzymatic-act"/>
</dbReference>
<proteinExistence type="predicted"/>
<dbReference type="InterPro" id="IPR006311">
    <property type="entry name" value="TAT_signal"/>
</dbReference>
<evidence type="ECO:0000256" key="1">
    <source>
        <dbReference type="SAM" id="MobiDB-lite"/>
    </source>
</evidence>
<keyword evidence="3" id="KW-1185">Reference proteome</keyword>
<dbReference type="InterPro" id="IPR011044">
    <property type="entry name" value="Quino_amine_DH_bsu"/>
</dbReference>
<name>A0A8T6R4D2_9MICO</name>
<dbReference type="PROSITE" id="PS51257">
    <property type="entry name" value="PROKAR_LIPOPROTEIN"/>
    <property type="match status" value="1"/>
</dbReference>
<feature type="region of interest" description="Disordered" evidence="1">
    <location>
        <begin position="27"/>
        <end position="62"/>
    </location>
</feature>
<accession>A0A8T6R4D2</accession>
<dbReference type="Gene3D" id="2.130.10.10">
    <property type="entry name" value="YVTN repeat-like/Quinoprotein amine dehydrogenase"/>
    <property type="match status" value="2"/>
</dbReference>
<dbReference type="InterPro" id="IPR015943">
    <property type="entry name" value="WD40/YVTN_repeat-like_dom_sf"/>
</dbReference>
<protein>
    <submittedName>
        <fullName evidence="2">YncE family protein</fullName>
    </submittedName>
</protein>
<reference evidence="2" key="1">
    <citation type="submission" date="2020-03" db="EMBL/GenBank/DDBJ databases">
        <title>Phycicoccus flavus sp. nov., a novel endophytic actinobacterium isolated from branch of Kandelia candel.</title>
        <authorList>
            <person name="Tuo L."/>
        </authorList>
    </citation>
    <scope>NUCLEOTIDE SEQUENCE</scope>
    <source>
        <strain evidence="2">CMS6Z-2</strain>
    </source>
</reference>
<dbReference type="SUPFAM" id="SSF50969">
    <property type="entry name" value="YVTN repeat-like/Quinoprotein amine dehydrogenase"/>
    <property type="match status" value="1"/>
</dbReference>